<dbReference type="Gene3D" id="3.40.605.10">
    <property type="entry name" value="Aldehyde Dehydrogenase, Chain A, domain 1"/>
    <property type="match status" value="1"/>
</dbReference>
<dbReference type="SUPFAM" id="SSF53720">
    <property type="entry name" value="ALDH-like"/>
    <property type="match status" value="1"/>
</dbReference>
<dbReference type="GO" id="GO:0016491">
    <property type="term" value="F:oxidoreductase activity"/>
    <property type="evidence" value="ECO:0007669"/>
    <property type="project" value="InterPro"/>
</dbReference>
<dbReference type="PANTHER" id="PTHR11699">
    <property type="entry name" value="ALDEHYDE DEHYDROGENASE-RELATED"/>
    <property type="match status" value="1"/>
</dbReference>
<proteinExistence type="inferred from homology"/>
<dbReference type="OrthoDB" id="310895at2759"/>
<name>A0A8H8A267_9FUNG</name>
<dbReference type="EMBL" id="JAEFCI010000431">
    <property type="protein sequence ID" value="KAG5463555.1"/>
    <property type="molecule type" value="Genomic_DNA"/>
</dbReference>
<feature type="domain" description="Aldehyde dehydrogenase" evidence="2">
    <location>
        <begin position="6"/>
        <end position="118"/>
    </location>
</feature>
<dbReference type="InterPro" id="IPR016161">
    <property type="entry name" value="Ald_DH/histidinol_DH"/>
</dbReference>
<protein>
    <submittedName>
        <fullName evidence="3">Aldehyde/histidinol dehydrogenase</fullName>
    </submittedName>
</protein>
<dbReference type="Proteomes" id="UP000673691">
    <property type="component" value="Unassembled WGS sequence"/>
</dbReference>
<comment type="similarity">
    <text evidence="1">Belongs to the aldehyde dehydrogenase family.</text>
</comment>
<organism evidence="3 4">
    <name type="scientific">Olpidium bornovanus</name>
    <dbReference type="NCBI Taxonomy" id="278681"/>
    <lineage>
        <taxon>Eukaryota</taxon>
        <taxon>Fungi</taxon>
        <taxon>Fungi incertae sedis</taxon>
        <taxon>Olpidiomycota</taxon>
        <taxon>Olpidiomycotina</taxon>
        <taxon>Olpidiomycetes</taxon>
        <taxon>Olpidiales</taxon>
        <taxon>Olpidiaceae</taxon>
        <taxon>Olpidium</taxon>
    </lineage>
</organism>
<dbReference type="AlphaFoldDB" id="A0A8H8A267"/>
<feature type="domain" description="Aldehyde dehydrogenase" evidence="2">
    <location>
        <begin position="119"/>
        <end position="148"/>
    </location>
</feature>
<reference evidence="3 4" key="1">
    <citation type="journal article" name="Sci. Rep.">
        <title>Genome-scale phylogenetic analyses confirm Olpidium as the closest living zoosporic fungus to the non-flagellated, terrestrial fungi.</title>
        <authorList>
            <person name="Chang Y."/>
            <person name="Rochon D."/>
            <person name="Sekimoto S."/>
            <person name="Wang Y."/>
            <person name="Chovatia M."/>
            <person name="Sandor L."/>
            <person name="Salamov A."/>
            <person name="Grigoriev I.V."/>
            <person name="Stajich J.E."/>
            <person name="Spatafora J.W."/>
        </authorList>
    </citation>
    <scope>NUCLEOTIDE SEQUENCE [LARGE SCALE GENOMIC DNA]</scope>
    <source>
        <strain evidence="3">S191</strain>
    </source>
</reference>
<comment type="caution">
    <text evidence="3">The sequence shown here is derived from an EMBL/GenBank/DDBJ whole genome shotgun (WGS) entry which is preliminary data.</text>
</comment>
<evidence type="ECO:0000256" key="1">
    <source>
        <dbReference type="ARBA" id="ARBA00009986"/>
    </source>
</evidence>
<gene>
    <name evidence="3" type="ORF">BJ554DRAFT_6541</name>
</gene>
<dbReference type="InterPro" id="IPR015590">
    <property type="entry name" value="Aldehyde_DH_dom"/>
</dbReference>
<dbReference type="Pfam" id="PF00171">
    <property type="entry name" value="Aldedh"/>
    <property type="match status" value="2"/>
</dbReference>
<evidence type="ECO:0000259" key="2">
    <source>
        <dbReference type="Pfam" id="PF00171"/>
    </source>
</evidence>
<dbReference type="InterPro" id="IPR016162">
    <property type="entry name" value="Ald_DH_N"/>
</dbReference>
<accession>A0A8H8A267</accession>
<sequence>MPGTDFAGVAPTIHGDHYDLGPSFAITRREPLGVCGAVGAWNYPMQIACWKSAPAFACGNTMVYKPSELTPLTAVKLAEIYKEAGLPDGVFNVVHGDGRVGEALAAHPHIKKISLTGKLGGKSPLIIFDDADVENAVSACLLANFYNQ</sequence>
<keyword evidence="4" id="KW-1185">Reference proteome</keyword>
<evidence type="ECO:0000313" key="3">
    <source>
        <dbReference type="EMBL" id="KAG5463555.1"/>
    </source>
</evidence>
<feature type="non-terminal residue" evidence="3">
    <location>
        <position position="148"/>
    </location>
</feature>
<evidence type="ECO:0000313" key="4">
    <source>
        <dbReference type="Proteomes" id="UP000673691"/>
    </source>
</evidence>